<dbReference type="EMBL" id="JAAWWB010000021">
    <property type="protein sequence ID" value="KAG6756441.1"/>
    <property type="molecule type" value="Genomic_DNA"/>
</dbReference>
<name>A0A8X8CBY1_POPTO</name>
<gene>
    <name evidence="1" type="ORF">POTOM_039870</name>
</gene>
<dbReference type="Proteomes" id="UP000886885">
    <property type="component" value="Chromosome 11A"/>
</dbReference>
<protein>
    <submittedName>
        <fullName evidence="1">Uncharacterized protein</fullName>
    </submittedName>
</protein>
<proteinExistence type="predicted"/>
<reference evidence="1" key="1">
    <citation type="journal article" date="2020" name="bioRxiv">
        <title>Hybrid origin of Populus tomentosa Carr. identified through genome sequencing and phylogenomic analysis.</title>
        <authorList>
            <person name="An X."/>
            <person name="Gao K."/>
            <person name="Chen Z."/>
            <person name="Li J."/>
            <person name="Yang X."/>
            <person name="Yang X."/>
            <person name="Zhou J."/>
            <person name="Guo T."/>
            <person name="Zhao T."/>
            <person name="Huang S."/>
            <person name="Miao D."/>
            <person name="Khan W.U."/>
            <person name="Rao P."/>
            <person name="Ye M."/>
            <person name="Lei B."/>
            <person name="Liao W."/>
            <person name="Wang J."/>
            <person name="Ji L."/>
            <person name="Li Y."/>
            <person name="Guo B."/>
            <person name="Mustafa N.S."/>
            <person name="Li S."/>
            <person name="Yun Q."/>
            <person name="Keller S.R."/>
            <person name="Mao J."/>
            <person name="Zhang R."/>
            <person name="Strauss S.H."/>
        </authorList>
    </citation>
    <scope>NUCLEOTIDE SEQUENCE</scope>
    <source>
        <strain evidence="1">GM15</strain>
        <tissue evidence="1">Leaf</tissue>
    </source>
</reference>
<evidence type="ECO:0000313" key="2">
    <source>
        <dbReference type="Proteomes" id="UP000886885"/>
    </source>
</evidence>
<keyword evidence="2" id="KW-1185">Reference proteome</keyword>
<comment type="caution">
    <text evidence="1">The sequence shown here is derived from an EMBL/GenBank/DDBJ whole genome shotgun (WGS) entry which is preliminary data.</text>
</comment>
<dbReference type="AlphaFoldDB" id="A0A8X8CBY1"/>
<evidence type="ECO:0000313" key="1">
    <source>
        <dbReference type="EMBL" id="KAG6756441.1"/>
    </source>
</evidence>
<organism evidence="1 2">
    <name type="scientific">Populus tomentosa</name>
    <name type="common">Chinese white poplar</name>
    <dbReference type="NCBI Taxonomy" id="118781"/>
    <lineage>
        <taxon>Eukaryota</taxon>
        <taxon>Viridiplantae</taxon>
        <taxon>Streptophyta</taxon>
        <taxon>Embryophyta</taxon>
        <taxon>Tracheophyta</taxon>
        <taxon>Spermatophyta</taxon>
        <taxon>Magnoliopsida</taxon>
        <taxon>eudicotyledons</taxon>
        <taxon>Gunneridae</taxon>
        <taxon>Pentapetalae</taxon>
        <taxon>rosids</taxon>
        <taxon>fabids</taxon>
        <taxon>Malpighiales</taxon>
        <taxon>Salicaceae</taxon>
        <taxon>Saliceae</taxon>
        <taxon>Populus</taxon>
    </lineage>
</organism>
<sequence>MHLCVFIAAIHCSSEETTISQESALVIAWSDPEEIWTHLIGQNCELMIAFVNVKMPMKAKTALVAVDMEHCPCPPSRNSKKFPAQESAIHHSQTMTRASYFGAQNGGLMWKGRTLLSASSGEVMKKGDFCNLTLVQQLAMIRVDAVILPCCVSHNRDSGDGEGGG</sequence>
<accession>A0A8X8CBY1</accession>